<evidence type="ECO:0000256" key="3">
    <source>
        <dbReference type="ARBA" id="ARBA00022617"/>
    </source>
</evidence>
<dbReference type="InterPro" id="IPR002974">
    <property type="entry name" value="Cyt_P450_E_CYP52_ascomycetes"/>
</dbReference>
<protein>
    <submittedName>
        <fullName evidence="9">Cytochrome P450 71A23</fullName>
    </submittedName>
</protein>
<dbReference type="Proteomes" id="UP001363622">
    <property type="component" value="Unassembled WGS sequence"/>
</dbReference>
<organism evidence="9 10">
    <name type="scientific">Phyllosticta citriasiana</name>
    <dbReference type="NCBI Taxonomy" id="595635"/>
    <lineage>
        <taxon>Eukaryota</taxon>
        <taxon>Fungi</taxon>
        <taxon>Dikarya</taxon>
        <taxon>Ascomycota</taxon>
        <taxon>Pezizomycotina</taxon>
        <taxon>Dothideomycetes</taxon>
        <taxon>Dothideomycetes incertae sedis</taxon>
        <taxon>Botryosphaeriales</taxon>
        <taxon>Phyllostictaceae</taxon>
        <taxon>Phyllosticta</taxon>
    </lineage>
</organism>
<dbReference type="InterPro" id="IPR017972">
    <property type="entry name" value="Cyt_P450_CS"/>
</dbReference>
<gene>
    <name evidence="9" type="ORF">IWZ03DRAFT_397430</name>
</gene>
<evidence type="ECO:0000256" key="7">
    <source>
        <dbReference type="ARBA" id="ARBA00023033"/>
    </source>
</evidence>
<keyword evidence="8" id="KW-1133">Transmembrane helix</keyword>
<dbReference type="InterPro" id="IPR001128">
    <property type="entry name" value="Cyt_P450"/>
</dbReference>
<feature type="transmembrane region" description="Helical" evidence="8">
    <location>
        <begin position="18"/>
        <end position="40"/>
    </location>
</feature>
<name>A0ABR1L0G1_9PEZI</name>
<dbReference type="Pfam" id="PF00067">
    <property type="entry name" value="p450"/>
    <property type="match status" value="2"/>
</dbReference>
<dbReference type="InterPro" id="IPR036396">
    <property type="entry name" value="Cyt_P450_sf"/>
</dbReference>
<dbReference type="PANTHER" id="PTHR24287:SF1">
    <property type="entry name" value="P450, PUTATIVE (EUROFUNG)-RELATED"/>
    <property type="match status" value="1"/>
</dbReference>
<dbReference type="Gene3D" id="1.10.630.10">
    <property type="entry name" value="Cytochrome P450"/>
    <property type="match status" value="2"/>
</dbReference>
<keyword evidence="10" id="KW-1185">Reference proteome</keyword>
<keyword evidence="8" id="KW-0812">Transmembrane</keyword>
<dbReference type="SUPFAM" id="SSF48264">
    <property type="entry name" value="Cytochrome P450"/>
    <property type="match status" value="2"/>
</dbReference>
<evidence type="ECO:0000256" key="6">
    <source>
        <dbReference type="ARBA" id="ARBA00023004"/>
    </source>
</evidence>
<dbReference type="PANTHER" id="PTHR24287">
    <property type="entry name" value="P450, PUTATIVE (EUROFUNG)-RELATED"/>
    <property type="match status" value="1"/>
</dbReference>
<keyword evidence="7" id="KW-0503">Monooxygenase</keyword>
<evidence type="ECO:0000256" key="8">
    <source>
        <dbReference type="SAM" id="Phobius"/>
    </source>
</evidence>
<keyword evidence="5" id="KW-0560">Oxidoreductase</keyword>
<evidence type="ECO:0000256" key="1">
    <source>
        <dbReference type="ARBA" id="ARBA00001971"/>
    </source>
</evidence>
<keyword evidence="4" id="KW-0479">Metal-binding</keyword>
<keyword evidence="6" id="KW-0408">Iron</keyword>
<dbReference type="EMBL" id="JBBPHU010000001">
    <property type="protein sequence ID" value="KAK7523904.1"/>
    <property type="molecule type" value="Genomic_DNA"/>
</dbReference>
<comment type="similarity">
    <text evidence="2">Belongs to the cytochrome P450 family.</text>
</comment>
<accession>A0ABR1L0G1</accession>
<reference evidence="9 10" key="1">
    <citation type="submission" date="2024-04" db="EMBL/GenBank/DDBJ databases">
        <title>Phyllosticta paracitricarpa is synonymous to the EU quarantine fungus P. citricarpa based on phylogenomic analyses.</title>
        <authorList>
            <consortium name="Lawrence Berkeley National Laboratory"/>
            <person name="Van Ingen-Buijs V.A."/>
            <person name="Van Westerhoven A.C."/>
            <person name="Haridas S."/>
            <person name="Skiadas P."/>
            <person name="Martin F."/>
            <person name="Groenewald J.Z."/>
            <person name="Crous P.W."/>
            <person name="Seidl M.F."/>
        </authorList>
    </citation>
    <scope>NUCLEOTIDE SEQUENCE [LARGE SCALE GENOMIC DNA]</scope>
    <source>
        <strain evidence="9 10">CBS 123371</strain>
    </source>
</reference>
<proteinExistence type="inferred from homology"/>
<evidence type="ECO:0000256" key="4">
    <source>
        <dbReference type="ARBA" id="ARBA00022723"/>
    </source>
</evidence>
<sequence length="952" mass="107547">MANVGFESVLSNWTVGKAILVSFGLLTFYVVGSIFYNLFLHPLRKYPGPKLWAISRLPWNWVNLHGRLAWRLRELHQQYGPVVRIAPDELSYTTSGAWKKIYGQRSPEFSKALDGRGLAPPSINGIKGIVTEDQDRHARLRRAIAPAFSERALRDQEGYLQAHTDNLMSQLKKRCYEGPQDVVKWFSLTTFDVISDLAFGQPAGCLNNADQPWLQVIGTRAKSIVWFQLATYYGFFNFMNWIAPKYTVQARQKHIELTSAKVHQRIEQKNPGKDFMSYILDNKTERLSNLELVIMASSFIVAGSGTGASGLSATTNFLLRNPDKMQRLVDEVRGAFASDDEITMQSTSALKYLTACIDESMRLYPPAPSTLPRFVPPGGDKIDGRWVPAGTAVGVHQFSAGHMAWNFARASEFIPERWLDLPPGSEFANDDRAATQPFSYGPRNCIGKNNVLTIVPAVLLALLVVNLVDRVVRRVRIARKAKARGCLPVPVERTKWPLGIDMVLAGLRADREQRTPDFVVARFNAMGPRYTWRLRILGTENFITAEPKNVQAVLATQFSDFIMGAARRTNLKRVLGRSIFAVDGAAWHTAREVVRPIFSRENVSDLALLEQHFRLMLQCMPIDEKSGWTAPVNLAALFPSLTIDSSTELFLGKSTHSLLSKLRGREEENNFHGAFERVQQLLGIRMRLRSFYWLYGNSELEQCITILHAFVDKAMSEARAAKRDNKASSKRYDFLNTLVERCSDVAEVREHVLGLLAAGRDTTASLMSWTFYCLIRNRRVFDKLRGVVHETFGPYREEQDSITFEKLKGCSYLQHVMNETLRLHSIVPFNSRCAVRDTTLPIGGGPDGTAPVFVPAGTEVNFSTHVMHRRHDLWGPDADEFVPERWEKRRPGWTYAPFNGEAGYVITRMLQRFEAIEGLDVDPSRDYHNFTVVCAPGPRQEGVKARLKVARE</sequence>
<dbReference type="CDD" id="cd11058">
    <property type="entry name" value="CYP60B-like"/>
    <property type="match status" value="1"/>
</dbReference>
<keyword evidence="3" id="KW-0349">Heme</keyword>
<keyword evidence="8" id="KW-0472">Membrane</keyword>
<comment type="caution">
    <text evidence="9">The sequence shown here is derived from an EMBL/GenBank/DDBJ whole genome shotgun (WGS) entry which is preliminary data.</text>
</comment>
<evidence type="ECO:0000313" key="9">
    <source>
        <dbReference type="EMBL" id="KAK7523904.1"/>
    </source>
</evidence>
<dbReference type="CDD" id="cd11063">
    <property type="entry name" value="CYP52"/>
    <property type="match status" value="1"/>
</dbReference>
<dbReference type="PROSITE" id="PS00086">
    <property type="entry name" value="CYTOCHROME_P450"/>
    <property type="match status" value="1"/>
</dbReference>
<dbReference type="InterPro" id="IPR047146">
    <property type="entry name" value="Cyt_P450_E_CYP52_fungi"/>
</dbReference>
<evidence type="ECO:0000256" key="5">
    <source>
        <dbReference type="ARBA" id="ARBA00023002"/>
    </source>
</evidence>
<comment type="cofactor">
    <cofactor evidence="1">
        <name>heme</name>
        <dbReference type="ChEBI" id="CHEBI:30413"/>
    </cofactor>
</comment>
<evidence type="ECO:0000256" key="2">
    <source>
        <dbReference type="ARBA" id="ARBA00010617"/>
    </source>
</evidence>
<evidence type="ECO:0000313" key="10">
    <source>
        <dbReference type="Proteomes" id="UP001363622"/>
    </source>
</evidence>
<dbReference type="PRINTS" id="PR01239">
    <property type="entry name" value="EP450IICYP52"/>
</dbReference>